<name>A0AAD8GDN2_ACIOX</name>
<feature type="domain" description="CDCP1 second and fifth CUB" evidence="6">
    <location>
        <begin position="108"/>
        <end position="209"/>
    </location>
</feature>
<feature type="region of interest" description="Disordered" evidence="1">
    <location>
        <begin position="744"/>
        <end position="765"/>
    </location>
</feature>
<dbReference type="InterPro" id="IPR038811">
    <property type="entry name" value="CDCP1"/>
</dbReference>
<evidence type="ECO:0000259" key="5">
    <source>
        <dbReference type="Pfam" id="PF23667"/>
    </source>
</evidence>
<evidence type="ECO:0000256" key="1">
    <source>
        <dbReference type="SAM" id="MobiDB-lite"/>
    </source>
</evidence>
<sequence length="845" mass="95205">MDFVTRICTAVLPWILLAQVIVIKECQTDTLSTGENTTITIRSSFPKANCSVCVLKGKQSSCSSELHLQPRENRTYNFSCPDPHKFFTIEISKKTVCISKFNSTEVKELLSLAFPKFNNTLIWDINFSERKALVLDFLGSGLRQIKPSESCPDNLTYSVLTYLTAEIQSIGTFCRSGPVSKIQVDKGARVSLQMSGKEEVDEPGFSMTVGPPIKECCIIEVNLLPGSSVNLLSPNYPLSFSDDDIMSWMFTVPENNKADVLFLNYTQPNCDKKREGVEYVLPGSPFTNGKSLTDRQPSSIRGNFKMQLENCEMVKSNPGKLSLEFRVEVFNESHQNHFWIDLQKEKGINVTIKQKKVNPNCQFCDGAACQPEITLQSGKKTRILFKDCNLEELGMVVTKDIGCYNWEKCPVKEMPLKVPRSLARLPVPLESLTWQLRAPTESTIVLSPGEAKLKHFLPGENCREGFYYRLVEEDESEQGRFCPQGSIEKVQIHSNISVALMNIDRGNYSKILEPFFKVSFEKEITESYIFSVSPELGIMSYLVTPSWPKGMAPLSSVSWKVSVPPGHMVQVSFLNATQPQCQQSHTSISIKGQSSVEEELSRREDELLPEHQTMTEDFWLNMSNCKPEATKKTFRVMCRVTLIEKQDGLSMKIAIGTLSALLIIVAFIVVISCVMKKKKKKKPETSIYNPNVNTFFPGHPLFTKGRRDNDSHIYTTIDETMMYGHLLRGPGLTTLPEVDVYRPFEGPVGDRPPTPPPLFNRGKSKEVSPEVDVYRPFLGPVGDEPPIHIFNREASMEAVADSRLVDNELYSFQHEEEAETPGNKDELPLPPADEEMEHNKEESKL</sequence>
<feature type="transmembrane region" description="Helical" evidence="2">
    <location>
        <begin position="653"/>
        <end position="674"/>
    </location>
</feature>
<dbReference type="AlphaFoldDB" id="A0AAD8GDN2"/>
<dbReference type="InterPro" id="IPR056266">
    <property type="entry name" value="CDCP1_CUB_3rd_6th"/>
</dbReference>
<dbReference type="PANTHER" id="PTHR14477:SF1">
    <property type="entry name" value="CUB DOMAIN-CONTAINING PROTEIN 1"/>
    <property type="match status" value="1"/>
</dbReference>
<dbReference type="Pfam" id="PF23668">
    <property type="entry name" value="CUB_CDCP1_2"/>
    <property type="match status" value="2"/>
</dbReference>
<dbReference type="Pfam" id="PF23665">
    <property type="entry name" value="CDCP1_CUB_6"/>
    <property type="match status" value="2"/>
</dbReference>
<dbReference type="InterPro" id="IPR056269">
    <property type="entry name" value="CUB_CDCP1_2nd_5th"/>
</dbReference>
<dbReference type="InterPro" id="IPR056965">
    <property type="entry name" value="CUB_CDCP1_4th"/>
</dbReference>
<feature type="chain" id="PRO_5042286331" evidence="3">
    <location>
        <begin position="19"/>
        <end position="845"/>
    </location>
</feature>
<accession>A0AAD8GDN2</accession>
<keyword evidence="2" id="KW-0812">Transmembrane</keyword>
<keyword evidence="3" id="KW-0732">Signal</keyword>
<proteinExistence type="predicted"/>
<feature type="region of interest" description="Disordered" evidence="1">
    <location>
        <begin position="810"/>
        <end position="845"/>
    </location>
</feature>
<keyword evidence="2" id="KW-1133">Transmembrane helix</keyword>
<evidence type="ECO:0000256" key="2">
    <source>
        <dbReference type="SAM" id="Phobius"/>
    </source>
</evidence>
<evidence type="ECO:0000313" key="9">
    <source>
        <dbReference type="Proteomes" id="UP001230051"/>
    </source>
</evidence>
<evidence type="ECO:0000259" key="7">
    <source>
        <dbReference type="Pfam" id="PF25142"/>
    </source>
</evidence>
<evidence type="ECO:0000313" key="8">
    <source>
        <dbReference type="EMBL" id="KAK1172281.1"/>
    </source>
</evidence>
<dbReference type="Pfam" id="PF25142">
    <property type="entry name" value="CUB_CDCP1_4th"/>
    <property type="match status" value="1"/>
</dbReference>
<feature type="domain" description="CDCP1 fourth CUB" evidence="7">
    <location>
        <begin position="339"/>
        <end position="418"/>
    </location>
</feature>
<gene>
    <name evidence="8" type="primary">Cdcp1</name>
    <name evidence="8" type="ORF">AOXY_G4815</name>
</gene>
<feature type="domain" description="CDCP1 third and sixth CUB" evidence="4">
    <location>
        <begin position="526"/>
        <end position="635"/>
    </location>
</feature>
<protein>
    <submittedName>
        <fullName evidence="8">CUB domain-containing protein 1-like</fullName>
    </submittedName>
</protein>
<feature type="domain" description="CDCP1 third and sixth CUB" evidence="4">
    <location>
        <begin position="215"/>
        <end position="320"/>
    </location>
</feature>
<dbReference type="PANTHER" id="PTHR14477">
    <property type="entry name" value="CUB DOMAIN-CONTAINING PROTEIN 1"/>
    <property type="match status" value="1"/>
</dbReference>
<evidence type="ECO:0000256" key="3">
    <source>
        <dbReference type="SAM" id="SignalP"/>
    </source>
</evidence>
<evidence type="ECO:0000259" key="4">
    <source>
        <dbReference type="Pfam" id="PF23665"/>
    </source>
</evidence>
<reference evidence="8" key="1">
    <citation type="submission" date="2022-02" db="EMBL/GenBank/DDBJ databases">
        <title>Atlantic sturgeon de novo genome assembly.</title>
        <authorList>
            <person name="Stock M."/>
            <person name="Klopp C."/>
            <person name="Guiguen Y."/>
            <person name="Cabau C."/>
            <person name="Parinello H."/>
            <person name="Santidrian Yebra-Pimentel E."/>
            <person name="Kuhl H."/>
            <person name="Dirks R.P."/>
            <person name="Guessner J."/>
            <person name="Wuertz S."/>
            <person name="Du K."/>
            <person name="Schartl M."/>
        </authorList>
    </citation>
    <scope>NUCLEOTIDE SEQUENCE</scope>
    <source>
        <strain evidence="8">STURGEONOMICS-FGT-2020</strain>
        <tissue evidence="8">Whole blood</tissue>
    </source>
</reference>
<dbReference type="Pfam" id="PF23667">
    <property type="entry name" value="CUB_CDCP1_1"/>
    <property type="match status" value="1"/>
</dbReference>
<keyword evidence="9" id="KW-1185">Reference proteome</keyword>
<dbReference type="InterPro" id="IPR056268">
    <property type="entry name" value="CUB_CDCP1_1st"/>
</dbReference>
<organism evidence="8 9">
    <name type="scientific">Acipenser oxyrinchus oxyrinchus</name>
    <dbReference type="NCBI Taxonomy" id="40147"/>
    <lineage>
        <taxon>Eukaryota</taxon>
        <taxon>Metazoa</taxon>
        <taxon>Chordata</taxon>
        <taxon>Craniata</taxon>
        <taxon>Vertebrata</taxon>
        <taxon>Euteleostomi</taxon>
        <taxon>Actinopterygii</taxon>
        <taxon>Chondrostei</taxon>
        <taxon>Acipenseriformes</taxon>
        <taxon>Acipenseridae</taxon>
        <taxon>Acipenser</taxon>
    </lineage>
</organism>
<comment type="caution">
    <text evidence="8">The sequence shown here is derived from an EMBL/GenBank/DDBJ whole genome shotgun (WGS) entry which is preliminary data.</text>
</comment>
<dbReference type="EMBL" id="JAGXEW010000004">
    <property type="protein sequence ID" value="KAK1172281.1"/>
    <property type="molecule type" value="Genomic_DNA"/>
</dbReference>
<feature type="domain" description="CDCP1 first CUB" evidence="5">
    <location>
        <begin position="30"/>
        <end position="97"/>
    </location>
</feature>
<dbReference type="Proteomes" id="UP001230051">
    <property type="component" value="Unassembled WGS sequence"/>
</dbReference>
<evidence type="ECO:0000259" key="6">
    <source>
        <dbReference type="Pfam" id="PF23668"/>
    </source>
</evidence>
<keyword evidence="2" id="KW-0472">Membrane</keyword>
<feature type="domain" description="CDCP1 second and fifth CUB" evidence="6">
    <location>
        <begin position="430"/>
        <end position="500"/>
    </location>
</feature>
<feature type="signal peptide" evidence="3">
    <location>
        <begin position="1"/>
        <end position="18"/>
    </location>
</feature>